<sequence>MVQTTIMTNIWGDIDQTVNHSLKLDYDTDLDLSKDLYKLKLSNLEITPSISETSTVISSTASSGNLLFEIGKEKDRSNSTNIPYLSSAVSTPKTPHNAFLISETKGQPSNNLCMADLLPTLWDDQMDEKREFSSIYGSSSKKVPLTPNNDSAFSYNDSDIKQSYFQSPRTHYGAFNSQDGLSNLNYQQSQHAQQFPPLWGCYRALSVPSFEFADKLKDISSVQKTEPLPYKDLQANEFLGVSRSAETQSPLCKLANQQAQLLTEENLSLLDPSNSESTESPKKTIRSSDKSFSSNSAQEHLLKCKTEAHKSTTEHSSDSQNSHWRRKKNTKGSGQLDCGHVSTHPKSAKHPSLSSKAKINADNGLYKTEMCTQFKERGTCPYGSKCQFAHGEDELKVVKRSDNWKTKLCANWSKSGTCRYGKRCCFKHGDEDNGFN</sequence>
<dbReference type="SUPFAM" id="SSF90229">
    <property type="entry name" value="CCCH zinc finger"/>
    <property type="match status" value="2"/>
</dbReference>
<name>A0A9P8P5M7_9ASCO</name>
<dbReference type="FunFam" id="4.10.1000.10:FF:000018">
    <property type="entry name" value="Zinc finger protein"/>
    <property type="match status" value="1"/>
</dbReference>
<evidence type="ECO:0000256" key="4">
    <source>
        <dbReference type="ARBA" id="ARBA00022833"/>
    </source>
</evidence>
<evidence type="ECO:0000256" key="6">
    <source>
        <dbReference type="SAM" id="MobiDB-lite"/>
    </source>
</evidence>
<feature type="zinc finger region" description="C3H1-type" evidence="5">
    <location>
        <begin position="403"/>
        <end position="431"/>
    </location>
</feature>
<protein>
    <recommendedName>
        <fullName evidence="7">C3H1-type domain-containing protein</fullName>
    </recommendedName>
</protein>
<gene>
    <name evidence="8" type="ORF">OGAPHI_003581</name>
</gene>
<proteinExistence type="predicted"/>
<dbReference type="GeneID" id="70235546"/>
<reference evidence="8" key="2">
    <citation type="submission" date="2021-01" db="EMBL/GenBank/DDBJ databases">
        <authorList>
            <person name="Schikora-Tamarit M.A."/>
        </authorList>
    </citation>
    <scope>NUCLEOTIDE SEQUENCE</scope>
    <source>
        <strain evidence="8">CBS6075</strain>
    </source>
</reference>
<dbReference type="GO" id="GO:0006879">
    <property type="term" value="P:intracellular iron ion homeostasis"/>
    <property type="evidence" value="ECO:0007669"/>
    <property type="project" value="UniProtKB-ARBA"/>
</dbReference>
<dbReference type="AlphaFoldDB" id="A0A9P8P5M7"/>
<organism evidence="8 9">
    <name type="scientific">Ogataea philodendri</name>
    <dbReference type="NCBI Taxonomy" id="1378263"/>
    <lineage>
        <taxon>Eukaryota</taxon>
        <taxon>Fungi</taxon>
        <taxon>Dikarya</taxon>
        <taxon>Ascomycota</taxon>
        <taxon>Saccharomycotina</taxon>
        <taxon>Pichiomycetes</taxon>
        <taxon>Pichiales</taxon>
        <taxon>Pichiaceae</taxon>
        <taxon>Ogataea</taxon>
    </lineage>
</organism>
<evidence type="ECO:0000259" key="7">
    <source>
        <dbReference type="PROSITE" id="PS50103"/>
    </source>
</evidence>
<dbReference type="GO" id="GO:0003729">
    <property type="term" value="F:mRNA binding"/>
    <property type="evidence" value="ECO:0007669"/>
    <property type="project" value="InterPro"/>
</dbReference>
<feature type="compositionally biased region" description="Basic and acidic residues" evidence="6">
    <location>
        <begin position="300"/>
        <end position="317"/>
    </location>
</feature>
<dbReference type="EMBL" id="JAEUBE010000295">
    <property type="protein sequence ID" value="KAH3665397.1"/>
    <property type="molecule type" value="Genomic_DNA"/>
</dbReference>
<evidence type="ECO:0000313" key="8">
    <source>
        <dbReference type="EMBL" id="KAH3665397.1"/>
    </source>
</evidence>
<feature type="compositionally biased region" description="Polar residues" evidence="6">
    <location>
        <begin position="265"/>
        <end position="278"/>
    </location>
</feature>
<dbReference type="InterPro" id="IPR045877">
    <property type="entry name" value="ZFP36-like"/>
</dbReference>
<keyword evidence="4 5" id="KW-0862">Zinc</keyword>
<feature type="region of interest" description="Disordered" evidence="6">
    <location>
        <begin position="265"/>
        <end position="354"/>
    </location>
</feature>
<dbReference type="PROSITE" id="PS50103">
    <property type="entry name" value="ZF_C3H1"/>
    <property type="match status" value="2"/>
</dbReference>
<dbReference type="InterPro" id="IPR000571">
    <property type="entry name" value="Znf_CCCH"/>
</dbReference>
<dbReference type="GO" id="GO:0010468">
    <property type="term" value="P:regulation of gene expression"/>
    <property type="evidence" value="ECO:0007669"/>
    <property type="project" value="UniProtKB-ARBA"/>
</dbReference>
<dbReference type="GO" id="GO:0008270">
    <property type="term" value="F:zinc ion binding"/>
    <property type="evidence" value="ECO:0007669"/>
    <property type="project" value="UniProtKB-KW"/>
</dbReference>
<dbReference type="FunFam" id="4.10.1000.10:FF:000001">
    <property type="entry name" value="zinc finger CCCH domain-containing protein 15-like"/>
    <property type="match status" value="1"/>
</dbReference>
<dbReference type="InterPro" id="IPR036855">
    <property type="entry name" value="Znf_CCCH_sf"/>
</dbReference>
<keyword evidence="9" id="KW-1185">Reference proteome</keyword>
<keyword evidence="1 5" id="KW-0479">Metal-binding</keyword>
<feature type="zinc finger region" description="C3H1-type" evidence="5">
    <location>
        <begin position="365"/>
        <end position="393"/>
    </location>
</feature>
<dbReference type="Proteomes" id="UP000769157">
    <property type="component" value="Unassembled WGS sequence"/>
</dbReference>
<comment type="caution">
    <text evidence="8">The sequence shown here is derived from an EMBL/GenBank/DDBJ whole genome shotgun (WGS) entry which is preliminary data.</text>
</comment>
<dbReference type="PANTHER" id="PTHR12547:SF18">
    <property type="entry name" value="PROTEIN TIS11"/>
    <property type="match status" value="1"/>
</dbReference>
<dbReference type="PANTHER" id="PTHR12547">
    <property type="entry name" value="CCCH ZINC FINGER/TIS11-RELATED"/>
    <property type="match status" value="1"/>
</dbReference>
<reference evidence="8" key="1">
    <citation type="journal article" date="2021" name="Open Biol.">
        <title>Shared evolutionary footprints suggest mitochondrial oxidative damage underlies multiple complex I losses in fungi.</title>
        <authorList>
            <person name="Schikora-Tamarit M.A."/>
            <person name="Marcet-Houben M."/>
            <person name="Nosek J."/>
            <person name="Gabaldon T."/>
        </authorList>
    </citation>
    <scope>NUCLEOTIDE SEQUENCE</scope>
    <source>
        <strain evidence="8">CBS6075</strain>
    </source>
</reference>
<feature type="domain" description="C3H1-type" evidence="7">
    <location>
        <begin position="365"/>
        <end position="393"/>
    </location>
</feature>
<evidence type="ECO:0000256" key="5">
    <source>
        <dbReference type="PROSITE-ProRule" id="PRU00723"/>
    </source>
</evidence>
<feature type="compositionally biased region" description="Basic and acidic residues" evidence="6">
    <location>
        <begin position="279"/>
        <end position="289"/>
    </location>
</feature>
<dbReference type="Pfam" id="PF00642">
    <property type="entry name" value="zf-CCCH"/>
    <property type="match status" value="2"/>
</dbReference>
<keyword evidence="3 5" id="KW-0863">Zinc-finger</keyword>
<keyword evidence="2" id="KW-0677">Repeat</keyword>
<dbReference type="SMART" id="SM00356">
    <property type="entry name" value="ZnF_C3H1"/>
    <property type="match status" value="2"/>
</dbReference>
<dbReference type="OrthoDB" id="410307at2759"/>
<dbReference type="Gene3D" id="4.10.1000.10">
    <property type="entry name" value="Zinc finger, CCCH-type"/>
    <property type="match status" value="2"/>
</dbReference>
<feature type="domain" description="C3H1-type" evidence="7">
    <location>
        <begin position="403"/>
        <end position="431"/>
    </location>
</feature>
<evidence type="ECO:0000313" key="9">
    <source>
        <dbReference type="Proteomes" id="UP000769157"/>
    </source>
</evidence>
<evidence type="ECO:0000256" key="2">
    <source>
        <dbReference type="ARBA" id="ARBA00022737"/>
    </source>
</evidence>
<dbReference type="RefSeq" id="XP_046060601.1">
    <property type="nucleotide sequence ID" value="XM_046204570.1"/>
</dbReference>
<accession>A0A9P8P5M7</accession>
<evidence type="ECO:0000256" key="1">
    <source>
        <dbReference type="ARBA" id="ARBA00022723"/>
    </source>
</evidence>
<evidence type="ECO:0000256" key="3">
    <source>
        <dbReference type="ARBA" id="ARBA00022771"/>
    </source>
</evidence>